<dbReference type="Proteomes" id="UP001054945">
    <property type="component" value="Unassembled WGS sequence"/>
</dbReference>
<reference evidence="1 2" key="1">
    <citation type="submission" date="2021-06" db="EMBL/GenBank/DDBJ databases">
        <title>Caerostris extrusa draft genome.</title>
        <authorList>
            <person name="Kono N."/>
            <person name="Arakawa K."/>
        </authorList>
    </citation>
    <scope>NUCLEOTIDE SEQUENCE [LARGE SCALE GENOMIC DNA]</scope>
</reference>
<protein>
    <recommendedName>
        <fullName evidence="3">Secreted protein</fullName>
    </recommendedName>
</protein>
<dbReference type="AlphaFoldDB" id="A0AAV4VA25"/>
<accession>A0AAV4VA25</accession>
<comment type="caution">
    <text evidence="1">The sequence shown here is derived from an EMBL/GenBank/DDBJ whole genome shotgun (WGS) entry which is preliminary data.</text>
</comment>
<sequence length="88" mass="10342">MTTAAIFICLHGHIAWRYKLSNKTLLMVLLSGARIDSHWNFKCFRVFCKYPFVINESGGISCLERHWKRPSFDKQISGKKFPQDMYIN</sequence>
<evidence type="ECO:0000313" key="2">
    <source>
        <dbReference type="Proteomes" id="UP001054945"/>
    </source>
</evidence>
<name>A0AAV4VA25_CAEEX</name>
<gene>
    <name evidence="1" type="ORF">CEXT_767931</name>
</gene>
<evidence type="ECO:0000313" key="1">
    <source>
        <dbReference type="EMBL" id="GIY67097.1"/>
    </source>
</evidence>
<dbReference type="EMBL" id="BPLR01014200">
    <property type="protein sequence ID" value="GIY67097.1"/>
    <property type="molecule type" value="Genomic_DNA"/>
</dbReference>
<proteinExistence type="predicted"/>
<evidence type="ECO:0008006" key="3">
    <source>
        <dbReference type="Google" id="ProtNLM"/>
    </source>
</evidence>
<organism evidence="1 2">
    <name type="scientific">Caerostris extrusa</name>
    <name type="common">Bark spider</name>
    <name type="synonym">Caerostris bankana</name>
    <dbReference type="NCBI Taxonomy" id="172846"/>
    <lineage>
        <taxon>Eukaryota</taxon>
        <taxon>Metazoa</taxon>
        <taxon>Ecdysozoa</taxon>
        <taxon>Arthropoda</taxon>
        <taxon>Chelicerata</taxon>
        <taxon>Arachnida</taxon>
        <taxon>Araneae</taxon>
        <taxon>Araneomorphae</taxon>
        <taxon>Entelegynae</taxon>
        <taxon>Araneoidea</taxon>
        <taxon>Araneidae</taxon>
        <taxon>Caerostris</taxon>
    </lineage>
</organism>
<keyword evidence="2" id="KW-1185">Reference proteome</keyword>